<proteinExistence type="inferred from homology"/>
<dbReference type="GO" id="GO:0005829">
    <property type="term" value="C:cytosol"/>
    <property type="evidence" value="ECO:0007669"/>
    <property type="project" value="TreeGrafter"/>
</dbReference>
<gene>
    <name evidence="7" type="ORF">OUO13_14910</name>
</gene>
<dbReference type="EMBL" id="JAPNOA010000055">
    <property type="protein sequence ID" value="MCY0966477.1"/>
    <property type="molecule type" value="Genomic_DNA"/>
</dbReference>
<dbReference type="GO" id="GO:0043103">
    <property type="term" value="P:hypoxanthine salvage"/>
    <property type="evidence" value="ECO:0007669"/>
    <property type="project" value="UniProtKB-UniRule"/>
</dbReference>
<dbReference type="CDD" id="cd01320">
    <property type="entry name" value="ADA"/>
    <property type="match status" value="1"/>
</dbReference>
<evidence type="ECO:0000256" key="3">
    <source>
        <dbReference type="ARBA" id="ARBA00022833"/>
    </source>
</evidence>
<keyword evidence="3 5" id="KW-0862">Zinc</keyword>
<dbReference type="GO" id="GO:0006146">
    <property type="term" value="P:adenine catabolic process"/>
    <property type="evidence" value="ECO:0007669"/>
    <property type="project" value="UniProtKB-UniRule"/>
</dbReference>
<comment type="caution">
    <text evidence="7">The sequence shown here is derived from an EMBL/GenBank/DDBJ whole genome shotgun (WGS) entry which is preliminary data.</text>
</comment>
<feature type="binding site" evidence="5">
    <location>
        <position position="278"/>
    </location>
    <ligand>
        <name>Zn(2+)</name>
        <dbReference type="ChEBI" id="CHEBI:29105"/>
        <note>catalytic</note>
    </ligand>
</feature>
<reference evidence="7" key="1">
    <citation type="submission" date="2022-11" db="EMBL/GenBank/DDBJ databases">
        <title>Parathalassolutuus dongxingensis gen. nov., sp. nov., a novel member of family Oceanospirillaceae isolated from a coastal shrimp pond in Guangxi, China.</title>
        <authorList>
            <person name="Chen H."/>
        </authorList>
    </citation>
    <scope>NUCLEOTIDE SEQUENCE</scope>
    <source>
        <strain evidence="7">G-43</strain>
    </source>
</reference>
<feature type="binding site" evidence="5">
    <location>
        <position position="17"/>
    </location>
    <ligand>
        <name>Zn(2+)</name>
        <dbReference type="ChEBI" id="CHEBI:29105"/>
        <note>catalytic</note>
    </ligand>
</feature>
<keyword evidence="2 5" id="KW-0378">Hydrolase</keyword>
<comment type="catalytic activity">
    <reaction evidence="5">
        <text>adenine + H2O + H(+) = hypoxanthine + NH4(+)</text>
        <dbReference type="Rhea" id="RHEA:23688"/>
        <dbReference type="ChEBI" id="CHEBI:15377"/>
        <dbReference type="ChEBI" id="CHEBI:15378"/>
        <dbReference type="ChEBI" id="CHEBI:16708"/>
        <dbReference type="ChEBI" id="CHEBI:17368"/>
        <dbReference type="ChEBI" id="CHEBI:28938"/>
        <dbReference type="EC" id="3.5.4.2"/>
    </reaction>
</comment>
<evidence type="ECO:0000256" key="4">
    <source>
        <dbReference type="ARBA" id="ARBA00023080"/>
    </source>
</evidence>
<evidence type="ECO:0000259" key="6">
    <source>
        <dbReference type="Pfam" id="PF00962"/>
    </source>
</evidence>
<keyword evidence="1 5" id="KW-0479">Metal-binding</keyword>
<dbReference type="Proteomes" id="UP001150830">
    <property type="component" value="Unassembled WGS sequence"/>
</dbReference>
<dbReference type="GO" id="GO:0008270">
    <property type="term" value="F:zinc ion binding"/>
    <property type="evidence" value="ECO:0007669"/>
    <property type="project" value="UniProtKB-UniRule"/>
</dbReference>
<feature type="binding site" evidence="5">
    <location>
        <position position="197"/>
    </location>
    <ligand>
        <name>Zn(2+)</name>
        <dbReference type="ChEBI" id="CHEBI:29105"/>
        <note>catalytic</note>
    </ligand>
</feature>
<dbReference type="EC" id="3.5.4.2" evidence="5"/>
<dbReference type="NCBIfam" id="NF006850">
    <property type="entry name" value="PRK09358.1-6"/>
    <property type="match status" value="1"/>
</dbReference>
<dbReference type="GO" id="GO:0000034">
    <property type="term" value="F:adenine deaminase activity"/>
    <property type="evidence" value="ECO:0007669"/>
    <property type="project" value="UniProtKB-UniRule"/>
</dbReference>
<dbReference type="Gene3D" id="3.20.20.140">
    <property type="entry name" value="Metal-dependent hydrolases"/>
    <property type="match status" value="1"/>
</dbReference>
<evidence type="ECO:0000313" key="7">
    <source>
        <dbReference type="EMBL" id="MCY0966477.1"/>
    </source>
</evidence>
<feature type="active site" description="Proton donor" evidence="5">
    <location>
        <position position="200"/>
    </location>
</feature>
<evidence type="ECO:0000313" key="8">
    <source>
        <dbReference type="Proteomes" id="UP001150830"/>
    </source>
</evidence>
<accession>A0A9X3EF97</accession>
<evidence type="ECO:0000256" key="2">
    <source>
        <dbReference type="ARBA" id="ARBA00022801"/>
    </source>
</evidence>
<name>A0A9X3EF97_9GAMM</name>
<dbReference type="PANTHER" id="PTHR43114:SF6">
    <property type="entry name" value="ADENINE DEAMINASE"/>
    <property type="match status" value="1"/>
</dbReference>
<comment type="function">
    <text evidence="5">Catalyzes the hydrolytic deamination of adenine to hypoxanthine. Plays an important role in the purine salvage pathway and in nitrogen catabolism.</text>
</comment>
<feature type="binding site" evidence="5">
    <location>
        <position position="279"/>
    </location>
    <ligand>
        <name>substrate</name>
    </ligand>
</feature>
<protein>
    <recommendedName>
        <fullName evidence="5">Adenine deaminase</fullName>
        <shortName evidence="5">ADE</shortName>
        <ecNumber evidence="5">3.5.4.2</ecNumber>
    </recommendedName>
    <alternativeName>
        <fullName evidence="5">Adenine aminohydrolase</fullName>
        <shortName evidence="5">AAH</shortName>
    </alternativeName>
</protein>
<dbReference type="SUPFAM" id="SSF51556">
    <property type="entry name" value="Metallo-dependent hydrolases"/>
    <property type="match status" value="1"/>
</dbReference>
<dbReference type="GO" id="GO:0009117">
    <property type="term" value="P:nucleotide metabolic process"/>
    <property type="evidence" value="ECO:0007669"/>
    <property type="project" value="UniProtKB-KW"/>
</dbReference>
<feature type="site" description="Important for catalytic activity" evidence="5">
    <location>
        <position position="221"/>
    </location>
</feature>
<evidence type="ECO:0000256" key="5">
    <source>
        <dbReference type="HAMAP-Rule" id="MF_01962"/>
    </source>
</evidence>
<dbReference type="Pfam" id="PF00962">
    <property type="entry name" value="A_deaminase"/>
    <property type="match status" value="1"/>
</dbReference>
<dbReference type="AlphaFoldDB" id="A0A9X3EF97"/>
<dbReference type="RefSeq" id="WP_283174686.1">
    <property type="nucleotide sequence ID" value="NZ_JAPNOA010000055.1"/>
</dbReference>
<sequence length="333" mass="37477">MSDIHSWLAVMPKAELHLHIDGSLQASRLLQLAAKNGVAIPYDSVESVQAAYEFEDLQSFLDLYYLGASVLRDEDDFYWLMRDYLDKCREQKIVHTEIMVEPQTYLPYGVGIHTVMAGFKRAIAEAKAEWGQSALMMLSLLRHLSEDEALAMLEMAEPFRDDFVAIGLASSEMGHPPSKFKTLYETARSRGYKLVAHAGEEGPPEYIWEAIQLLGVDRIDHGVRCVEDPALVAHLVHKQIPLTVCPLSNVRLCVFDRMQDHNLLNMLEQGLCVTVNSDDPTYFGGFMNENFSALADALALSREQAKQLAANSFRASFLPDDIKAQYLQQLEGY</sequence>
<keyword evidence="8" id="KW-1185">Reference proteome</keyword>
<feature type="domain" description="Adenosine deaminase" evidence="6">
    <location>
        <begin position="12"/>
        <end position="330"/>
    </location>
</feature>
<evidence type="ECO:0000256" key="1">
    <source>
        <dbReference type="ARBA" id="ARBA00022723"/>
    </source>
</evidence>
<dbReference type="InterPro" id="IPR006330">
    <property type="entry name" value="Ado/ade_deaminase"/>
</dbReference>
<organism evidence="7 8">
    <name type="scientific">Parathalassolituus penaei</name>
    <dbReference type="NCBI Taxonomy" id="2997323"/>
    <lineage>
        <taxon>Bacteria</taxon>
        <taxon>Pseudomonadati</taxon>
        <taxon>Pseudomonadota</taxon>
        <taxon>Gammaproteobacteria</taxon>
        <taxon>Oceanospirillales</taxon>
        <taxon>Oceanospirillaceae</taxon>
        <taxon>Parathalassolituus</taxon>
    </lineage>
</organism>
<keyword evidence="4 5" id="KW-0546">Nucleotide metabolism</keyword>
<dbReference type="HAMAP" id="MF_01962">
    <property type="entry name" value="Adenine_deaminase"/>
    <property type="match status" value="1"/>
</dbReference>
<dbReference type="InterPro" id="IPR028892">
    <property type="entry name" value="ADE"/>
</dbReference>
<feature type="binding site" evidence="5">
    <location>
        <position position="19"/>
    </location>
    <ligand>
        <name>Zn(2+)</name>
        <dbReference type="ChEBI" id="CHEBI:29105"/>
        <note>catalytic</note>
    </ligand>
</feature>
<dbReference type="InterPro" id="IPR001365">
    <property type="entry name" value="A_deaminase_dom"/>
</dbReference>
<comment type="cofactor">
    <cofactor evidence="5">
        <name>Zn(2+)</name>
        <dbReference type="ChEBI" id="CHEBI:29105"/>
    </cofactor>
    <text evidence="5">Binds 1 zinc ion per subunit.</text>
</comment>
<dbReference type="NCBIfam" id="TIGR01430">
    <property type="entry name" value="aden_deam"/>
    <property type="match status" value="1"/>
</dbReference>
<comment type="similarity">
    <text evidence="5">Belongs to the metallo-dependent hydrolases superfamily. Adenosine and AMP deaminases family. Adenine deaminase type 2 subfamily.</text>
</comment>
<dbReference type="PANTHER" id="PTHR43114">
    <property type="entry name" value="ADENINE DEAMINASE"/>
    <property type="match status" value="1"/>
</dbReference>
<dbReference type="InterPro" id="IPR032466">
    <property type="entry name" value="Metal_Hydrolase"/>
</dbReference>